<reference evidence="1 2" key="1">
    <citation type="submission" date="2013-02" db="EMBL/GenBank/DDBJ databases">
        <authorList>
            <person name="Genoscope - CEA"/>
        </authorList>
    </citation>
    <scope>NUCLEOTIDE SEQUENCE [LARGE SCALE GENOMIC DNA]</scope>
    <source>
        <strain evidence="1 2">STM 2683</strain>
    </source>
</reference>
<organism evidence="1 2">
    <name type="scientific">Mesorhizobium metallidurans STM 2683</name>
    <dbReference type="NCBI Taxonomy" id="1297569"/>
    <lineage>
        <taxon>Bacteria</taxon>
        <taxon>Pseudomonadati</taxon>
        <taxon>Pseudomonadota</taxon>
        <taxon>Alphaproteobacteria</taxon>
        <taxon>Hyphomicrobiales</taxon>
        <taxon>Phyllobacteriaceae</taxon>
        <taxon>Mesorhizobium</taxon>
    </lineage>
</organism>
<dbReference type="EMBL" id="CAUM01000014">
    <property type="protein sequence ID" value="CCV03713.1"/>
    <property type="molecule type" value="Genomic_DNA"/>
</dbReference>
<accession>M5EHV4</accession>
<dbReference type="Proteomes" id="UP000012062">
    <property type="component" value="Unassembled WGS sequence"/>
</dbReference>
<dbReference type="STRING" id="1297569.MESS2_1100018"/>
<name>M5EHV4_9HYPH</name>
<keyword evidence="2" id="KW-1185">Reference proteome</keyword>
<proteinExistence type="predicted"/>
<gene>
    <name evidence="1" type="ORF">MESS2_1100018</name>
</gene>
<evidence type="ECO:0000313" key="2">
    <source>
        <dbReference type="Proteomes" id="UP000012062"/>
    </source>
</evidence>
<sequence length="81" mass="8825">MAFLIPPLNRPEVKRGIELIDLISAIKGTKCALQHAFLAMQQQFLLQTGPNTAYGCRTLAPPLLLQAESRIESALRLGGLP</sequence>
<evidence type="ECO:0000313" key="1">
    <source>
        <dbReference type="EMBL" id="CCV03713.1"/>
    </source>
</evidence>
<comment type="caution">
    <text evidence="1">The sequence shown here is derived from an EMBL/GenBank/DDBJ whole genome shotgun (WGS) entry which is preliminary data.</text>
</comment>
<dbReference type="AlphaFoldDB" id="M5EHV4"/>
<protein>
    <submittedName>
        <fullName evidence="1">Uncharacterized protein</fullName>
    </submittedName>
</protein>